<organism evidence="4 5">
    <name type="scientific">Stigmatella aurantiaca (strain DW4/3-1)</name>
    <dbReference type="NCBI Taxonomy" id="378806"/>
    <lineage>
        <taxon>Bacteria</taxon>
        <taxon>Pseudomonadati</taxon>
        <taxon>Myxococcota</taxon>
        <taxon>Myxococcia</taxon>
        <taxon>Myxococcales</taxon>
        <taxon>Cystobacterineae</taxon>
        <taxon>Archangiaceae</taxon>
        <taxon>Stigmatella</taxon>
    </lineage>
</organism>
<evidence type="ECO:0000313" key="4">
    <source>
        <dbReference type="EMBL" id="ADO74490.1"/>
    </source>
</evidence>
<dbReference type="Pfam" id="PF01344">
    <property type="entry name" value="Kelch_1"/>
    <property type="match status" value="1"/>
</dbReference>
<dbReference type="RefSeq" id="WP_013377459.1">
    <property type="nucleotide sequence ID" value="NC_014623.1"/>
</dbReference>
<protein>
    <submittedName>
        <fullName evidence="4">Kelch repeat domain protein</fullName>
    </submittedName>
</protein>
<dbReference type="InterPro" id="IPR006652">
    <property type="entry name" value="Kelch_1"/>
</dbReference>
<keyword evidence="5" id="KW-1185">Reference proteome</keyword>
<dbReference type="InterPro" id="IPR011043">
    <property type="entry name" value="Gal_Oxase/kelch_b-propeller"/>
</dbReference>
<feature type="region of interest" description="Disordered" evidence="3">
    <location>
        <begin position="349"/>
        <end position="369"/>
    </location>
</feature>
<dbReference type="AlphaFoldDB" id="E3FR98"/>
<dbReference type="eggNOG" id="COG3055">
    <property type="taxonomic scope" value="Bacteria"/>
</dbReference>
<dbReference type="HOGENOM" id="CLU_004253_10_7_7"/>
<gene>
    <name evidence="4" type="ordered locus">STAUR_6733</name>
</gene>
<name>E3FR98_STIAD</name>
<dbReference type="Gene3D" id="2.130.10.80">
    <property type="entry name" value="Galactose oxidase/kelch, beta-propeller"/>
    <property type="match status" value="1"/>
</dbReference>
<dbReference type="EMBL" id="CP002271">
    <property type="protein sequence ID" value="ADO74490.1"/>
    <property type="molecule type" value="Genomic_DNA"/>
</dbReference>
<evidence type="ECO:0000256" key="3">
    <source>
        <dbReference type="SAM" id="MobiDB-lite"/>
    </source>
</evidence>
<evidence type="ECO:0000256" key="2">
    <source>
        <dbReference type="ARBA" id="ARBA00022737"/>
    </source>
</evidence>
<dbReference type="Proteomes" id="UP000001351">
    <property type="component" value="Chromosome"/>
</dbReference>
<dbReference type="InterPro" id="IPR015915">
    <property type="entry name" value="Kelch-typ_b-propeller"/>
</dbReference>
<dbReference type="SMART" id="SM00612">
    <property type="entry name" value="Kelch"/>
    <property type="match status" value="3"/>
</dbReference>
<evidence type="ECO:0000256" key="1">
    <source>
        <dbReference type="ARBA" id="ARBA00022441"/>
    </source>
</evidence>
<dbReference type="InterPro" id="IPR037293">
    <property type="entry name" value="Gal_Oxidase_central_sf"/>
</dbReference>
<reference evidence="4 5" key="1">
    <citation type="journal article" date="2011" name="Mol. Biol. Evol.">
        <title>Comparative genomic analysis of fruiting body formation in Myxococcales.</title>
        <authorList>
            <person name="Huntley S."/>
            <person name="Hamann N."/>
            <person name="Wegener-Feldbrugge S."/>
            <person name="Treuner-Lange A."/>
            <person name="Kube M."/>
            <person name="Reinhardt R."/>
            <person name="Klages S."/>
            <person name="Muller R."/>
            <person name="Ronning C.M."/>
            <person name="Nierman W.C."/>
            <person name="Sogaard-Andersen L."/>
        </authorList>
    </citation>
    <scope>NUCLEOTIDE SEQUENCE [LARGE SCALE GENOMIC DNA]</scope>
    <source>
        <strain evidence="4 5">DW4/3-1</strain>
    </source>
</reference>
<dbReference type="STRING" id="378806.STAUR_6733"/>
<dbReference type="Gene3D" id="2.120.10.80">
    <property type="entry name" value="Kelch-type beta propeller"/>
    <property type="match status" value="1"/>
</dbReference>
<sequence length="369" mass="39120">MTAVRSALPRRIPYSGIWIDNYSLTAVRGGALLAGGTEWHPDGIGSTSRTAGGAAFWDASTETWHSLSALPSPRHDHAAVTLADGRALLIGGRSHQILEMNSTLLWEPGTQDFREGPPLIEARARPVAVTLPDGSVLVLGSEYDDDLERGTRAELLRPGATAWEPAGQTARIFHTGPVCVSGSQVVIAGGRDNGAGFAIVEGVHYAPPLSQTTELWEHERRLWRTSGPLTESRDDAQGITLSDGRILVVGGWDQGRVLPTSEVWDPATGSWSPAGTLASARSSFALTALPGGRAAVSGGLVEGPFAATAAVEIWEPQQRTWSLGKPLAVPRAGHRLVAVDAETFLVVGNHTPSPDAPPETSWELWRPGT</sequence>
<keyword evidence="2" id="KW-0677">Repeat</keyword>
<proteinExistence type="predicted"/>
<dbReference type="PANTHER" id="PTHR45632:SF3">
    <property type="entry name" value="KELCH-LIKE PROTEIN 32"/>
    <property type="match status" value="1"/>
</dbReference>
<dbReference type="SUPFAM" id="SSF50965">
    <property type="entry name" value="Galactose oxidase, central domain"/>
    <property type="match status" value="1"/>
</dbReference>
<dbReference type="KEGG" id="sur:STAUR_6733"/>
<accession>E3FR98</accession>
<evidence type="ECO:0000313" key="5">
    <source>
        <dbReference type="Proteomes" id="UP000001351"/>
    </source>
</evidence>
<dbReference type="OrthoDB" id="5496957at2"/>
<keyword evidence="1" id="KW-0880">Kelch repeat</keyword>
<dbReference type="PANTHER" id="PTHR45632">
    <property type="entry name" value="LD33804P"/>
    <property type="match status" value="1"/>
</dbReference>